<evidence type="ECO:0000313" key="2">
    <source>
        <dbReference type="Proteomes" id="UP000077266"/>
    </source>
</evidence>
<dbReference type="AlphaFoldDB" id="A0A165HHK0"/>
<dbReference type="InParanoid" id="A0A165HHK0"/>
<accession>A0A165HHK0</accession>
<dbReference type="Proteomes" id="UP000077266">
    <property type="component" value="Unassembled WGS sequence"/>
</dbReference>
<feature type="non-terminal residue" evidence="1">
    <location>
        <position position="157"/>
    </location>
</feature>
<dbReference type="Pfam" id="PF18759">
    <property type="entry name" value="Plavaka"/>
    <property type="match status" value="1"/>
</dbReference>
<gene>
    <name evidence="1" type="ORF">EXIGLDRAFT_577075</name>
</gene>
<sequence length="157" mass="17754">MCTADWWAEMQGYYPEDITINPMLVTGDVTHVTNFSGDGKMHPIFVSSGHIDKDIRNQPSKRAFMIVALLPVPKFAKTKFANKTQARDMPGRLRERLYHLCLTIVFQTAFTAARVPVYMADCDGNVRKEIILPAALIHDMQERNISACLNAAWCTFC</sequence>
<reference evidence="1 2" key="1">
    <citation type="journal article" date="2016" name="Mol. Biol. Evol.">
        <title>Comparative Genomics of Early-Diverging Mushroom-Forming Fungi Provides Insights into the Origins of Lignocellulose Decay Capabilities.</title>
        <authorList>
            <person name="Nagy L.G."/>
            <person name="Riley R."/>
            <person name="Tritt A."/>
            <person name="Adam C."/>
            <person name="Daum C."/>
            <person name="Floudas D."/>
            <person name="Sun H."/>
            <person name="Yadav J.S."/>
            <person name="Pangilinan J."/>
            <person name="Larsson K.H."/>
            <person name="Matsuura K."/>
            <person name="Barry K."/>
            <person name="Labutti K."/>
            <person name="Kuo R."/>
            <person name="Ohm R.A."/>
            <person name="Bhattacharya S.S."/>
            <person name="Shirouzu T."/>
            <person name="Yoshinaga Y."/>
            <person name="Martin F.M."/>
            <person name="Grigoriev I.V."/>
            <person name="Hibbett D.S."/>
        </authorList>
    </citation>
    <scope>NUCLEOTIDE SEQUENCE [LARGE SCALE GENOMIC DNA]</scope>
    <source>
        <strain evidence="1 2">HHB12029</strain>
    </source>
</reference>
<protein>
    <submittedName>
        <fullName evidence="1">Uncharacterized protein</fullName>
    </submittedName>
</protein>
<proteinExistence type="predicted"/>
<dbReference type="OrthoDB" id="2418900at2759"/>
<keyword evidence="2" id="KW-1185">Reference proteome</keyword>
<name>A0A165HHK0_EXIGL</name>
<evidence type="ECO:0000313" key="1">
    <source>
        <dbReference type="EMBL" id="KZV91982.1"/>
    </source>
</evidence>
<dbReference type="EMBL" id="KV426016">
    <property type="protein sequence ID" value="KZV91982.1"/>
    <property type="molecule type" value="Genomic_DNA"/>
</dbReference>
<organism evidence="1 2">
    <name type="scientific">Exidia glandulosa HHB12029</name>
    <dbReference type="NCBI Taxonomy" id="1314781"/>
    <lineage>
        <taxon>Eukaryota</taxon>
        <taxon>Fungi</taxon>
        <taxon>Dikarya</taxon>
        <taxon>Basidiomycota</taxon>
        <taxon>Agaricomycotina</taxon>
        <taxon>Agaricomycetes</taxon>
        <taxon>Auriculariales</taxon>
        <taxon>Exidiaceae</taxon>
        <taxon>Exidia</taxon>
    </lineage>
</organism>
<dbReference type="InterPro" id="IPR041078">
    <property type="entry name" value="Plavaka"/>
</dbReference>